<dbReference type="AlphaFoldDB" id="A0A1I4RGU7"/>
<dbReference type="RefSeq" id="WP_093095336.1">
    <property type="nucleotide sequence ID" value="NZ_FOTQ01000008.1"/>
</dbReference>
<dbReference type="Proteomes" id="UP000199144">
    <property type="component" value="Unassembled WGS sequence"/>
</dbReference>
<protein>
    <submittedName>
        <fullName evidence="2">Uncharacterized protein</fullName>
    </submittedName>
</protein>
<gene>
    <name evidence="2" type="ORF">SAMN04488042_10874</name>
</gene>
<evidence type="ECO:0000313" key="3">
    <source>
        <dbReference type="Proteomes" id="UP000199144"/>
    </source>
</evidence>
<dbReference type="STRING" id="254406.SAMN04488042_10874"/>
<feature type="signal peptide" evidence="1">
    <location>
        <begin position="1"/>
        <end position="22"/>
    </location>
</feature>
<organism evidence="2 3">
    <name type="scientific">Shimia aestuarii</name>
    <dbReference type="NCBI Taxonomy" id="254406"/>
    <lineage>
        <taxon>Bacteria</taxon>
        <taxon>Pseudomonadati</taxon>
        <taxon>Pseudomonadota</taxon>
        <taxon>Alphaproteobacteria</taxon>
        <taxon>Rhodobacterales</taxon>
        <taxon>Roseobacteraceae</taxon>
    </lineage>
</organism>
<dbReference type="OrthoDB" id="7872301at2"/>
<accession>A0A1I4RGU7</accession>
<evidence type="ECO:0000256" key="1">
    <source>
        <dbReference type="SAM" id="SignalP"/>
    </source>
</evidence>
<sequence>MKSKYAVIAVAAALSTATSAMAQCPVPTPSASASGWRVEAGDNGYVAESARYPDVTVRLDMHSPGRPEILFWRALPQYGGRVGVMRFFAGEPGTSYLVTLVDQVVVDLTTGREIGRGTYTEDCNPVEWTWHKNRVEVDDPGFGRQVFELP</sequence>
<reference evidence="2 3" key="1">
    <citation type="submission" date="2016-10" db="EMBL/GenBank/DDBJ databases">
        <authorList>
            <person name="de Groot N.N."/>
        </authorList>
    </citation>
    <scope>NUCLEOTIDE SEQUENCE [LARGE SCALE GENOMIC DNA]</scope>
    <source>
        <strain evidence="2 3">DSM 15283</strain>
    </source>
</reference>
<evidence type="ECO:0000313" key="2">
    <source>
        <dbReference type="EMBL" id="SFM51474.1"/>
    </source>
</evidence>
<feature type="chain" id="PRO_5011555710" evidence="1">
    <location>
        <begin position="23"/>
        <end position="150"/>
    </location>
</feature>
<keyword evidence="1" id="KW-0732">Signal</keyword>
<proteinExistence type="predicted"/>
<dbReference type="EMBL" id="FOTQ01000008">
    <property type="protein sequence ID" value="SFM51474.1"/>
    <property type="molecule type" value="Genomic_DNA"/>
</dbReference>
<keyword evidence="3" id="KW-1185">Reference proteome</keyword>
<name>A0A1I4RGU7_9RHOB</name>